<dbReference type="GeneID" id="27341286"/>
<feature type="compositionally biased region" description="Polar residues" evidence="1">
    <location>
        <begin position="391"/>
        <end position="401"/>
    </location>
</feature>
<evidence type="ECO:0000313" key="2">
    <source>
        <dbReference type="EMBL" id="KIW35394.1"/>
    </source>
</evidence>
<dbReference type="AlphaFoldDB" id="A0A0D2DI28"/>
<reference evidence="2 3" key="1">
    <citation type="submission" date="2015-01" db="EMBL/GenBank/DDBJ databases">
        <title>The Genome Sequence of Cladophialophora immunda CBS83496.</title>
        <authorList>
            <consortium name="The Broad Institute Genomics Platform"/>
            <person name="Cuomo C."/>
            <person name="de Hoog S."/>
            <person name="Gorbushina A."/>
            <person name="Stielow B."/>
            <person name="Teixiera M."/>
            <person name="Abouelleil A."/>
            <person name="Chapman S.B."/>
            <person name="Priest M."/>
            <person name="Young S.K."/>
            <person name="Wortman J."/>
            <person name="Nusbaum C."/>
            <person name="Birren B."/>
        </authorList>
    </citation>
    <scope>NUCLEOTIDE SEQUENCE [LARGE SCALE GENOMIC DNA]</scope>
    <source>
        <strain evidence="2 3">CBS 83496</strain>
    </source>
</reference>
<feature type="compositionally biased region" description="Acidic residues" evidence="1">
    <location>
        <begin position="207"/>
        <end position="216"/>
    </location>
</feature>
<dbReference type="Proteomes" id="UP000054466">
    <property type="component" value="Unassembled WGS sequence"/>
</dbReference>
<accession>A0A0D2DI28</accession>
<dbReference type="HOGENOM" id="CLU_523775_0_0_1"/>
<gene>
    <name evidence="2" type="ORF">PV07_02092</name>
</gene>
<evidence type="ECO:0000256" key="1">
    <source>
        <dbReference type="SAM" id="MobiDB-lite"/>
    </source>
</evidence>
<protein>
    <submittedName>
        <fullName evidence="2">Uncharacterized protein</fullName>
    </submittedName>
</protein>
<dbReference type="EMBL" id="KN847040">
    <property type="protein sequence ID" value="KIW35394.1"/>
    <property type="molecule type" value="Genomic_DNA"/>
</dbReference>
<sequence>MVTTRSQDRKIASSSSPLPAVEAGTVLSTNAEISPTRTSKTPSARTPASGKRLAQSSTTKIEIVIDVAPKRNATPTPPIQEGSPSEGKEMGQVISQIQPGIFRPAHEPGLPGAFEHNLPSGEADTTRVDGRGALEFMPEDSREVQATLADRLKRPVSPNYAPSSVPKRKRFSSEDVGDTVPGTENPTDQFAGVATSNAADQDSVRDSDDDDDDDGAPPEVISSSFAAQQVLGTLNLSLQHTNRKRREIVRNLNEEDGSPVPAPDLAIAPKPLKPDTAQAEAEESISSSQIPQQNGAGRETGQAPNPVTDDPSTVKPPLQETIEIATAPRTNEVPTPAKSTTQSARNETRLRTPENFDTGAQLQPSEPLVDEDTSTSSETARRMDSEEQHQHAVNLSTSLSPAMSMADRSPSVTDSDVPYPPPQEAVETEVTAESTAMILTPEGQAQGTPELQANTAGTFSFGKKAKAEGSYFSDPLASSTISSRATSLVKT</sequence>
<feature type="compositionally biased region" description="Polar residues" evidence="1">
    <location>
        <begin position="328"/>
        <end position="345"/>
    </location>
</feature>
<feature type="compositionally biased region" description="Basic and acidic residues" evidence="1">
    <location>
        <begin position="379"/>
        <end position="390"/>
    </location>
</feature>
<proteinExistence type="predicted"/>
<dbReference type="RefSeq" id="XP_016255610.1">
    <property type="nucleotide sequence ID" value="XM_016388682.1"/>
</dbReference>
<feature type="compositionally biased region" description="Basic and acidic residues" evidence="1">
    <location>
        <begin position="1"/>
        <end position="11"/>
    </location>
</feature>
<feature type="compositionally biased region" description="Polar residues" evidence="1">
    <location>
        <begin position="182"/>
        <end position="199"/>
    </location>
</feature>
<keyword evidence="3" id="KW-1185">Reference proteome</keyword>
<feature type="compositionally biased region" description="Low complexity" evidence="1">
    <location>
        <begin position="284"/>
        <end position="293"/>
    </location>
</feature>
<feature type="region of interest" description="Disordered" evidence="1">
    <location>
        <begin position="1"/>
        <end position="425"/>
    </location>
</feature>
<feature type="compositionally biased region" description="Polar residues" evidence="1">
    <location>
        <begin position="221"/>
        <end position="240"/>
    </location>
</feature>
<organism evidence="2 3">
    <name type="scientific">Cladophialophora immunda</name>
    <dbReference type="NCBI Taxonomy" id="569365"/>
    <lineage>
        <taxon>Eukaryota</taxon>
        <taxon>Fungi</taxon>
        <taxon>Dikarya</taxon>
        <taxon>Ascomycota</taxon>
        <taxon>Pezizomycotina</taxon>
        <taxon>Eurotiomycetes</taxon>
        <taxon>Chaetothyriomycetidae</taxon>
        <taxon>Chaetothyriales</taxon>
        <taxon>Herpotrichiellaceae</taxon>
        <taxon>Cladophialophora</taxon>
    </lineage>
</organism>
<name>A0A0D2DI28_9EURO</name>
<evidence type="ECO:0000313" key="3">
    <source>
        <dbReference type="Proteomes" id="UP000054466"/>
    </source>
</evidence>
<feature type="compositionally biased region" description="Polar residues" evidence="1">
    <location>
        <begin position="26"/>
        <end position="46"/>
    </location>
</feature>
<dbReference type="OrthoDB" id="4121065at2759"/>
<dbReference type="VEuPathDB" id="FungiDB:PV07_02092"/>